<dbReference type="Proteomes" id="UP000287857">
    <property type="component" value="Unassembled WGS sequence"/>
</dbReference>
<dbReference type="PANTHER" id="PTHR45266">
    <property type="entry name" value="OXALOACETATE DECARBOXYLASE ALPHA CHAIN"/>
    <property type="match status" value="1"/>
</dbReference>
<dbReference type="Pfam" id="PF00364">
    <property type="entry name" value="Biotin_lipoyl"/>
    <property type="match status" value="1"/>
</dbReference>
<dbReference type="NCBIfam" id="TIGR00531">
    <property type="entry name" value="BCCP"/>
    <property type="match status" value="1"/>
</dbReference>
<organism evidence="6 7">
    <name type="scientific">Vagococcus vulneris</name>
    <dbReference type="NCBI Taxonomy" id="1977869"/>
    <lineage>
        <taxon>Bacteria</taxon>
        <taxon>Bacillati</taxon>
        <taxon>Bacillota</taxon>
        <taxon>Bacilli</taxon>
        <taxon>Lactobacillales</taxon>
        <taxon>Enterococcaceae</taxon>
        <taxon>Vagococcus</taxon>
    </lineage>
</organism>
<dbReference type="EMBL" id="NGJS01000005">
    <property type="protein sequence ID" value="RST99290.1"/>
    <property type="molecule type" value="Genomic_DNA"/>
</dbReference>
<dbReference type="OrthoDB" id="9811735at2"/>
<dbReference type="CDD" id="cd06850">
    <property type="entry name" value="biotinyl_domain"/>
    <property type="match status" value="1"/>
</dbReference>
<dbReference type="Gene3D" id="2.40.50.100">
    <property type="match status" value="1"/>
</dbReference>
<protein>
    <recommendedName>
        <fullName evidence="1 3">Biotin carboxyl carrier protein of acetyl-CoA carboxylase</fullName>
    </recommendedName>
</protein>
<comment type="function">
    <text evidence="3">This protein is a component of the acetyl coenzyme A carboxylase complex; first, biotin carboxylase catalyzes the carboxylation of the carrier protein and then the transcarboxylase transfers the carboxyl group to form malonyl-CoA.</text>
</comment>
<dbReference type="GO" id="GO:0003989">
    <property type="term" value="F:acetyl-CoA carboxylase activity"/>
    <property type="evidence" value="ECO:0007669"/>
    <property type="project" value="InterPro"/>
</dbReference>
<proteinExistence type="predicted"/>
<sequence>MSFQEVKELMEFFESSSIRELNLSMESLSLYLSKNEQVTQLPVNQQSISEDSSSTNLDVLSKQPIMADSKESQESDVTPVKSDSKTVDAPIVGVVYTSNEPGAAPFKQVGDKVEIGDTLCIIEAMKIMNDVKSDQPGTITEVLIKNEDVVEYGQPLFTII</sequence>
<gene>
    <name evidence="6" type="ORF">CBF37_04790</name>
</gene>
<comment type="pathway">
    <text evidence="3">Lipid metabolism; fatty acid biosynthesis.</text>
</comment>
<evidence type="ECO:0000256" key="4">
    <source>
        <dbReference type="SAM" id="MobiDB-lite"/>
    </source>
</evidence>
<dbReference type="GO" id="GO:0009317">
    <property type="term" value="C:acetyl-CoA carboxylase complex"/>
    <property type="evidence" value="ECO:0007669"/>
    <property type="project" value="InterPro"/>
</dbReference>
<keyword evidence="7" id="KW-1185">Reference proteome</keyword>
<accession>A0A429ZZ83</accession>
<dbReference type="SUPFAM" id="SSF51230">
    <property type="entry name" value="Single hybrid motif"/>
    <property type="match status" value="1"/>
</dbReference>
<evidence type="ECO:0000313" key="6">
    <source>
        <dbReference type="EMBL" id="RST99290.1"/>
    </source>
</evidence>
<evidence type="ECO:0000256" key="3">
    <source>
        <dbReference type="RuleBase" id="RU364072"/>
    </source>
</evidence>
<evidence type="ECO:0000259" key="5">
    <source>
        <dbReference type="PROSITE" id="PS50968"/>
    </source>
</evidence>
<name>A0A429ZZ83_9ENTE</name>
<dbReference type="PRINTS" id="PR01071">
    <property type="entry name" value="ACOABIOTINCC"/>
</dbReference>
<dbReference type="InterPro" id="IPR011053">
    <property type="entry name" value="Single_hybrid_motif"/>
</dbReference>
<reference evidence="6 7" key="1">
    <citation type="submission" date="2017-05" db="EMBL/GenBank/DDBJ databases">
        <title>Vagococcus spp. assemblies.</title>
        <authorList>
            <person name="Gulvik C.A."/>
        </authorList>
    </citation>
    <scope>NUCLEOTIDE SEQUENCE [LARGE SCALE GENOMIC DNA]</scope>
    <source>
        <strain evidence="6 7">SS1995</strain>
    </source>
</reference>
<keyword evidence="3" id="KW-0444">Lipid biosynthesis</keyword>
<feature type="region of interest" description="Disordered" evidence="4">
    <location>
        <begin position="43"/>
        <end position="84"/>
    </location>
</feature>
<dbReference type="PANTHER" id="PTHR45266:SF3">
    <property type="entry name" value="OXALOACETATE DECARBOXYLASE ALPHA CHAIN"/>
    <property type="match status" value="1"/>
</dbReference>
<evidence type="ECO:0000313" key="7">
    <source>
        <dbReference type="Proteomes" id="UP000287857"/>
    </source>
</evidence>
<dbReference type="UniPathway" id="UPA00094"/>
<comment type="caution">
    <text evidence="6">The sequence shown here is derived from an EMBL/GenBank/DDBJ whole genome shotgun (WGS) entry which is preliminary data.</text>
</comment>
<dbReference type="InterPro" id="IPR050709">
    <property type="entry name" value="Biotin_Carboxyl_Carrier/Decarb"/>
</dbReference>
<feature type="compositionally biased region" description="Polar residues" evidence="4">
    <location>
        <begin position="43"/>
        <end position="58"/>
    </location>
</feature>
<dbReference type="InterPro" id="IPR000089">
    <property type="entry name" value="Biotin_lipoyl"/>
</dbReference>
<dbReference type="InterPro" id="IPR001249">
    <property type="entry name" value="AcCoA_biotinCC"/>
</dbReference>
<keyword evidence="3" id="KW-0275">Fatty acid biosynthesis</keyword>
<evidence type="ECO:0000256" key="2">
    <source>
        <dbReference type="ARBA" id="ARBA00023267"/>
    </source>
</evidence>
<dbReference type="AlphaFoldDB" id="A0A429ZZ83"/>
<evidence type="ECO:0000256" key="1">
    <source>
        <dbReference type="ARBA" id="ARBA00017562"/>
    </source>
</evidence>
<keyword evidence="2 3" id="KW-0092">Biotin</keyword>
<feature type="domain" description="Lipoyl-binding" evidence="5">
    <location>
        <begin position="84"/>
        <end position="160"/>
    </location>
</feature>
<keyword evidence="3" id="KW-0443">Lipid metabolism</keyword>
<keyword evidence="3" id="KW-0276">Fatty acid metabolism</keyword>
<dbReference type="GO" id="GO:0006633">
    <property type="term" value="P:fatty acid biosynthetic process"/>
    <property type="evidence" value="ECO:0007669"/>
    <property type="project" value="UniProtKB-UniPathway"/>
</dbReference>
<dbReference type="PROSITE" id="PS50968">
    <property type="entry name" value="BIOTINYL_LIPOYL"/>
    <property type="match status" value="1"/>
</dbReference>